<evidence type="ECO:0000313" key="2">
    <source>
        <dbReference type="EMBL" id="XCD06766.1"/>
    </source>
</evidence>
<feature type="domain" description="Siphovirus-type tail component C-terminal" evidence="1">
    <location>
        <begin position="187"/>
        <end position="291"/>
    </location>
</feature>
<name>A0AAU8B654_9CAUD</name>
<evidence type="ECO:0000259" key="1">
    <source>
        <dbReference type="Pfam" id="PF22768"/>
    </source>
</evidence>
<protein>
    <submittedName>
        <fullName evidence="2">Tail protein</fullName>
    </submittedName>
</protein>
<dbReference type="Pfam" id="PF22768">
    <property type="entry name" value="SPP1_Dit"/>
    <property type="match status" value="1"/>
</dbReference>
<dbReference type="InterPro" id="IPR054738">
    <property type="entry name" value="Siphovirus-type_tail_C"/>
</dbReference>
<sequence>MIKNITLINTSNNTTVNFDNTNFVLNSHTLDSLNMQHNKSKTTKQVGATITSTVVPSRIISLIGYVWASSTNTLDENKQTLVNLTTPWTDIIIQVTTDIQTYQLTTKTQNLVKWGAGWSNQNDQYVKFSINLLAPTTLWEATEPVTIPFSSFKNTFKFPFYSPSWGFTYGYPVPYSPVSITNPSPSPIGLIITLNTAASITGVSITNLITQQTFVLTNTLEPQTTLTISTIFGHKTVTATTNNVTTNLLGSVDLTSSVWLQLEPGENTFSLGCTTGDITNLSGSISYTPQYWGVV</sequence>
<organism evidence="2">
    <name type="scientific">Dulem virus 30</name>
    <dbReference type="NCBI Taxonomy" id="3145748"/>
    <lineage>
        <taxon>Viruses</taxon>
        <taxon>Duplodnaviria</taxon>
        <taxon>Heunggongvirae</taxon>
        <taxon>Uroviricota</taxon>
        <taxon>Caudoviricetes</taxon>
    </lineage>
</organism>
<reference evidence="2" key="1">
    <citation type="submission" date="2024-03" db="EMBL/GenBank/DDBJ databases">
        <title>Diverse circular DNA viruses in blood, oral, and fecal samples of captive lemurs.</title>
        <authorList>
            <person name="Paietta E.N."/>
            <person name="Kraberger S."/>
            <person name="Lund M.C."/>
            <person name="Custer J.M."/>
            <person name="Vargas K.M."/>
            <person name="Ehmke E.E."/>
            <person name="Yoder A.D."/>
            <person name="Varsani A."/>
        </authorList>
    </citation>
    <scope>NUCLEOTIDE SEQUENCE</scope>
    <source>
        <strain evidence="2">Duke_26_2</strain>
    </source>
</reference>
<accession>A0AAU8B654</accession>
<dbReference type="EMBL" id="PP511706">
    <property type="protein sequence ID" value="XCD06766.1"/>
    <property type="molecule type" value="Genomic_DNA"/>
</dbReference>
<proteinExistence type="predicted"/>